<keyword evidence="4" id="KW-0690">Ribosome biogenesis</keyword>
<dbReference type="RefSeq" id="WP_123658128.1">
    <property type="nucleotide sequence ID" value="NZ_AYKG01000022.1"/>
</dbReference>
<keyword evidence="7" id="KW-1185">Reference proteome</keyword>
<dbReference type="AlphaFoldDB" id="A0A423PS40"/>
<dbReference type="Proteomes" id="UP000285310">
    <property type="component" value="Unassembled WGS sequence"/>
</dbReference>
<evidence type="ECO:0000313" key="7">
    <source>
        <dbReference type="Proteomes" id="UP000285310"/>
    </source>
</evidence>
<dbReference type="FunCoup" id="A0A423PS40">
    <property type="interactions" value="124"/>
</dbReference>
<evidence type="ECO:0000256" key="4">
    <source>
        <dbReference type="ARBA" id="ARBA00022517"/>
    </source>
</evidence>
<comment type="function">
    <text evidence="1">Plays a role in synthesis, processing and/or stability of 23S rRNA.</text>
</comment>
<evidence type="ECO:0000256" key="2">
    <source>
        <dbReference type="ARBA" id="ARBA00010740"/>
    </source>
</evidence>
<proteinExistence type="inferred from homology"/>
<dbReference type="InParanoid" id="A0A423PS40"/>
<dbReference type="OrthoDB" id="9786771at2"/>
<dbReference type="InterPro" id="IPR039255">
    <property type="entry name" value="YceD_bac"/>
</dbReference>
<dbReference type="GO" id="GO:0005829">
    <property type="term" value="C:cytosol"/>
    <property type="evidence" value="ECO:0007669"/>
    <property type="project" value="TreeGrafter"/>
</dbReference>
<dbReference type="Pfam" id="PF02620">
    <property type="entry name" value="YceD"/>
    <property type="match status" value="1"/>
</dbReference>
<dbReference type="PANTHER" id="PTHR38099">
    <property type="entry name" value="LARGE RIBOSOMAL RNA SUBUNIT ACCUMULATION PROTEIN YCED"/>
    <property type="match status" value="1"/>
</dbReference>
<evidence type="ECO:0000256" key="5">
    <source>
        <dbReference type="ARBA" id="ARBA00031841"/>
    </source>
</evidence>
<protein>
    <recommendedName>
        <fullName evidence="3">Large ribosomal RNA subunit accumulation protein YceD</fullName>
    </recommendedName>
    <alternativeName>
        <fullName evidence="5">23S rRNA accumulation protein YceD</fullName>
    </alternativeName>
</protein>
<evidence type="ECO:0000313" key="6">
    <source>
        <dbReference type="EMBL" id="ROO28404.1"/>
    </source>
</evidence>
<sequence>MSKTGTIPRRIDYRRAAFDRADLTGVLALSALPRTQAVCVEAHETDVAVEMGFEEDAQRRVIVEGRASAHLKLPCQRCLEAADVALDIPIRGMAVADDTAAASVPRDWEPMLADGQTLDLHALVDDELLLALPITVRCDRQSCRTAYEQNKEQGAPIEDVPDSEKLNPFAALSALKAGNSNETD</sequence>
<dbReference type="PANTHER" id="PTHR38099:SF1">
    <property type="entry name" value="LARGE RIBOSOMAL RNA SUBUNIT ACCUMULATION PROTEIN YCED"/>
    <property type="match status" value="1"/>
</dbReference>
<comment type="caution">
    <text evidence="6">The sequence shown here is derived from an EMBL/GenBank/DDBJ whole genome shotgun (WGS) entry which is preliminary data.</text>
</comment>
<evidence type="ECO:0000256" key="1">
    <source>
        <dbReference type="ARBA" id="ARBA00002868"/>
    </source>
</evidence>
<dbReference type="GO" id="GO:0042254">
    <property type="term" value="P:ribosome biogenesis"/>
    <property type="evidence" value="ECO:0007669"/>
    <property type="project" value="UniProtKB-KW"/>
</dbReference>
<accession>A0A423PS40</accession>
<dbReference type="InterPro" id="IPR003772">
    <property type="entry name" value="YceD"/>
</dbReference>
<organism evidence="6 7">
    <name type="scientific">Salinisphaera japonica YTM-1</name>
    <dbReference type="NCBI Taxonomy" id="1209778"/>
    <lineage>
        <taxon>Bacteria</taxon>
        <taxon>Pseudomonadati</taxon>
        <taxon>Pseudomonadota</taxon>
        <taxon>Gammaproteobacteria</taxon>
        <taxon>Salinisphaerales</taxon>
        <taxon>Salinisphaeraceae</taxon>
        <taxon>Salinisphaera</taxon>
    </lineage>
</organism>
<gene>
    <name evidence="6" type="ORF">SAJA_08050</name>
</gene>
<dbReference type="EMBL" id="AYKG01000022">
    <property type="protein sequence ID" value="ROO28404.1"/>
    <property type="molecule type" value="Genomic_DNA"/>
</dbReference>
<evidence type="ECO:0000256" key="3">
    <source>
        <dbReference type="ARBA" id="ARBA00015716"/>
    </source>
</evidence>
<name>A0A423PS40_9GAMM</name>
<comment type="similarity">
    <text evidence="2">Belongs to the DUF177 domain family.</text>
</comment>
<reference evidence="6 7" key="1">
    <citation type="submission" date="2013-10" db="EMBL/GenBank/DDBJ databases">
        <title>Salinisphaera japonica YTM-1 Genome Sequencing.</title>
        <authorList>
            <person name="Lai Q."/>
            <person name="Li C."/>
            <person name="Shao Z."/>
        </authorList>
    </citation>
    <scope>NUCLEOTIDE SEQUENCE [LARGE SCALE GENOMIC DNA]</scope>
    <source>
        <strain evidence="6 7">YTM-1</strain>
    </source>
</reference>